<comment type="caution">
    <text evidence="1">The sequence shown here is derived from an EMBL/GenBank/DDBJ whole genome shotgun (WGS) entry which is preliminary data.</text>
</comment>
<dbReference type="AlphaFoldDB" id="A0A1E7G4X3"/>
<organism evidence="1">
    <name type="scientific">Lactococcus cremoris subsp. cremoris IBB477</name>
    <dbReference type="NCBI Taxonomy" id="1449093"/>
    <lineage>
        <taxon>Bacteria</taxon>
        <taxon>Bacillati</taxon>
        <taxon>Bacillota</taxon>
        <taxon>Bacilli</taxon>
        <taxon>Lactobacillales</taxon>
        <taxon>Streptococcaceae</taxon>
        <taxon>Lactococcus</taxon>
        <taxon>Lactococcus cremoris subsp. cremoris</taxon>
    </lineage>
</organism>
<name>A0A1E7G4X3_LACLC</name>
<dbReference type="RefSeq" id="WP_075070518.1">
    <property type="nucleotide sequence ID" value="NZ_CM007353.1"/>
</dbReference>
<dbReference type="Proteomes" id="UP000176236">
    <property type="component" value="Chromosome"/>
</dbReference>
<evidence type="ECO:0000313" key="1">
    <source>
        <dbReference type="EMBL" id="OEU40004.1"/>
    </source>
</evidence>
<gene>
    <name evidence="1" type="ORF">AJ89_06110</name>
</gene>
<dbReference type="EMBL" id="JMMZ01000014">
    <property type="protein sequence ID" value="OEU40004.1"/>
    <property type="molecule type" value="Genomic_DNA"/>
</dbReference>
<accession>A0A1E7G4X3</accession>
<sequence length="90" mass="10514">MTKFETANELISFVKEKELKRGFYQKGKRIQWLVGFDMLGFMQVTTPAQVRKSRSGFNCSVTNWNVLLEENSPKLDWFLSAKYIGTELEK</sequence>
<reference evidence="1" key="1">
    <citation type="journal article" date="2016" name="Appl. Microbiol. Biotechnol.">
        <title>Adhesion of the genome-sequenced Lactococcus lactis subsp. cremoris IBB477 strain is mediated by specific molecular determinants.</title>
        <authorList>
            <person name="Radziwill-Bienkowska J.M."/>
            <person name="Le D.T."/>
            <person name="Szczesny P."/>
            <person name="Duviau M.P."/>
            <person name="Aleksandrzak-Piekarczyk T."/>
            <person name="Loubiere P."/>
            <person name="Mercier-Bonin M."/>
            <person name="Bardowski J.K."/>
            <person name="Kowalczyk M."/>
        </authorList>
    </citation>
    <scope>NUCLEOTIDE SEQUENCE [LARGE SCALE GENOMIC DNA]</scope>
    <source>
        <strain evidence="1">IBB477</strain>
    </source>
</reference>
<protein>
    <submittedName>
        <fullName evidence="1">Uncharacterized protein</fullName>
    </submittedName>
</protein>
<proteinExistence type="predicted"/>